<protein>
    <submittedName>
        <fullName evidence="1">Uncharacterized protein</fullName>
    </submittedName>
</protein>
<dbReference type="Proteomes" id="UP000027192">
    <property type="component" value="Unassembled WGS sequence"/>
</dbReference>
<gene>
    <name evidence="1" type="ORF">EA58_01805</name>
</gene>
<proteinExistence type="predicted"/>
<name>A0A066RSD9_9GAMM</name>
<comment type="caution">
    <text evidence="1">The sequence shown here is derived from an EMBL/GenBank/DDBJ whole genome shotgun (WGS) entry which is preliminary data.</text>
</comment>
<dbReference type="AlphaFoldDB" id="A0A066RSD9"/>
<dbReference type="RefSeq" id="WP_036748164.1">
    <property type="nucleotide sequence ID" value="NZ_JAGSGC010000011.1"/>
</dbReference>
<evidence type="ECO:0000313" key="2">
    <source>
        <dbReference type="Proteomes" id="UP000027192"/>
    </source>
</evidence>
<sequence>MRTEYTALLQAIQDQALPKVNDRLYPECMVDLLEASALDAIRYLLNQTEMGHPDQRFDFLSTVMQSQISGELKAAAMDVLTPFTHNESLIFNIEEIIFQLTNQHDSNLAVVEKAIALGLNIDADRFLLFGCSAIMPGLFELLTQHYTFDSTVLEQAFQIVIDNDQWGETNNHETQNNLIRGFIQHLHLDVNLAGRGDHAWLFQSCFENAPYAAKYFYTPAFSPQMLEDEDFWEHMADMYLEDEDVAGEYEQAFRDLCASGIEFDKTVLMDVLESRELGDFVEIMGKTQRTE</sequence>
<organism evidence="1 2">
    <name type="scientific">Photobacterium galatheae</name>
    <dbReference type="NCBI Taxonomy" id="1654360"/>
    <lineage>
        <taxon>Bacteria</taxon>
        <taxon>Pseudomonadati</taxon>
        <taxon>Pseudomonadota</taxon>
        <taxon>Gammaproteobacteria</taxon>
        <taxon>Vibrionales</taxon>
        <taxon>Vibrionaceae</taxon>
        <taxon>Photobacterium</taxon>
    </lineage>
</organism>
<dbReference type="EMBL" id="JMIB01000003">
    <property type="protein sequence ID" value="KDM93370.1"/>
    <property type="molecule type" value="Genomic_DNA"/>
</dbReference>
<reference evidence="1 2" key="1">
    <citation type="submission" date="2014-04" db="EMBL/GenBank/DDBJ databases">
        <title>Draft genome sequence of Photobacterium halotolerans S2753: a solonamide, ngercheumicin and holomycin producer.</title>
        <authorList>
            <person name="Machado H.R."/>
            <person name="Gram L."/>
        </authorList>
    </citation>
    <scope>NUCLEOTIDE SEQUENCE [LARGE SCALE GENOMIC DNA]</scope>
    <source>
        <strain evidence="1 2">S2753</strain>
    </source>
</reference>
<keyword evidence="2" id="KW-1185">Reference proteome</keyword>
<evidence type="ECO:0000313" key="1">
    <source>
        <dbReference type="EMBL" id="KDM93370.1"/>
    </source>
</evidence>
<accession>A0A066RSD9</accession>